<dbReference type="EMBL" id="SACY01000003">
    <property type="protein sequence ID" value="RVU24774.1"/>
    <property type="molecule type" value="Genomic_DNA"/>
</dbReference>
<gene>
    <name evidence="1" type="ORF">EOJ36_07105</name>
</gene>
<dbReference type="SUPFAM" id="SSF49899">
    <property type="entry name" value="Concanavalin A-like lectins/glucanases"/>
    <property type="match status" value="1"/>
</dbReference>
<organism evidence="1 2">
    <name type="scientific">Sandaracinomonas limnophila</name>
    <dbReference type="NCBI Taxonomy" id="1862386"/>
    <lineage>
        <taxon>Bacteria</taxon>
        <taxon>Pseudomonadati</taxon>
        <taxon>Bacteroidota</taxon>
        <taxon>Cytophagia</taxon>
        <taxon>Cytophagales</taxon>
        <taxon>Flectobacillaceae</taxon>
        <taxon>Sandaracinomonas</taxon>
    </lineage>
</organism>
<keyword evidence="2" id="KW-1185">Reference proteome</keyword>
<evidence type="ECO:0000313" key="2">
    <source>
        <dbReference type="Proteomes" id="UP000282832"/>
    </source>
</evidence>
<proteinExistence type="predicted"/>
<dbReference type="PROSITE" id="PS51257">
    <property type="entry name" value="PROKAR_LIPOPROTEIN"/>
    <property type="match status" value="1"/>
</dbReference>
<evidence type="ECO:0000313" key="1">
    <source>
        <dbReference type="EMBL" id="RVU24774.1"/>
    </source>
</evidence>
<dbReference type="RefSeq" id="WP_127803800.1">
    <property type="nucleotide sequence ID" value="NZ_SACY01000003.1"/>
</dbReference>
<comment type="caution">
    <text evidence="1">The sequence shown here is derived from an EMBL/GenBank/DDBJ whole genome shotgun (WGS) entry which is preliminary data.</text>
</comment>
<protein>
    <submittedName>
        <fullName evidence="1">LamG domain-containing protein</fullName>
    </submittedName>
</protein>
<dbReference type="Gene3D" id="2.60.120.200">
    <property type="match status" value="1"/>
</dbReference>
<dbReference type="GO" id="GO:0004553">
    <property type="term" value="F:hydrolase activity, hydrolyzing O-glycosyl compounds"/>
    <property type="evidence" value="ECO:0007669"/>
    <property type="project" value="UniProtKB-ARBA"/>
</dbReference>
<reference evidence="1 2" key="1">
    <citation type="submission" date="2019-01" db="EMBL/GenBank/DDBJ databases">
        <authorList>
            <person name="Chen W.-M."/>
        </authorList>
    </citation>
    <scope>NUCLEOTIDE SEQUENCE [LARGE SCALE GENOMIC DNA]</scope>
    <source>
        <strain evidence="1 2">FSY-15</strain>
    </source>
</reference>
<dbReference type="Proteomes" id="UP000282832">
    <property type="component" value="Unassembled WGS sequence"/>
</dbReference>
<dbReference type="Pfam" id="PF13385">
    <property type="entry name" value="Laminin_G_3"/>
    <property type="match status" value="1"/>
</dbReference>
<dbReference type="AlphaFoldDB" id="A0A437PR86"/>
<name>A0A437PR86_9BACT</name>
<sequence length="288" mass="30773">MQKTKLTAKFFASLLVGTMLFTSCKKSEDTLPTIDGYNNSDEVAASNLMAHWGFEDSGKETKSGATPTETKNASYATGVKGKALSLASGFLAYNAIANLNSLASATISGWVNISNNGNTPSCFLTLTRPNEWAGNLNLMAETGWKKSTNDTLVVKGLLVTKKTAGDSWQDTRNEPSKGGVQANKVAGKGFFHLVMTYDAATANFKMYVNGVKVSNPEWELRDGGNLGALAFATPTKPVIGAWGSNVSGQTSETWQAPMTGLIDELRVYNKALTEGEILSLFKLETAGR</sequence>
<dbReference type="OrthoDB" id="9814380at2"/>
<dbReference type="GO" id="GO:0005975">
    <property type="term" value="P:carbohydrate metabolic process"/>
    <property type="evidence" value="ECO:0007669"/>
    <property type="project" value="UniProtKB-ARBA"/>
</dbReference>
<accession>A0A437PR86</accession>
<dbReference type="InterPro" id="IPR013320">
    <property type="entry name" value="ConA-like_dom_sf"/>
</dbReference>